<protein>
    <submittedName>
        <fullName evidence="2">Uncharacterized protein</fullName>
    </submittedName>
</protein>
<evidence type="ECO:0000313" key="3">
    <source>
        <dbReference type="Proteomes" id="UP001321344"/>
    </source>
</evidence>
<evidence type="ECO:0000313" key="2">
    <source>
        <dbReference type="EMBL" id="MDF5690061.1"/>
    </source>
</evidence>
<sequence>MMENLLSFRWTSWYINIFVVLASLIIPTVDFIKTLDWIPFTYFVVDTRYVLVALILLSLYLLGSMFVDQSRYPFLFQESRIATLAFILYGIYLWFERPFGLVFE</sequence>
<name>A0ABT6BHY8_9BACT</name>
<evidence type="ECO:0000256" key="1">
    <source>
        <dbReference type="SAM" id="Phobius"/>
    </source>
</evidence>
<dbReference type="Proteomes" id="UP001321344">
    <property type="component" value="Unassembled WGS sequence"/>
</dbReference>
<gene>
    <name evidence="2" type="ORF">PQG43_04240</name>
</gene>
<comment type="caution">
    <text evidence="2">The sequence shown here is derived from an EMBL/GenBank/DDBJ whole genome shotgun (WGS) entry which is preliminary data.</text>
</comment>
<keyword evidence="1" id="KW-0812">Transmembrane</keyword>
<keyword evidence="1" id="KW-1133">Transmembrane helix</keyword>
<proteinExistence type="predicted"/>
<accession>A0ABT6BHY8</accession>
<organism evidence="2 3">
    <name type="scientific">Aquirufa aurantiipilula</name>
    <dbReference type="NCBI Taxonomy" id="2696561"/>
    <lineage>
        <taxon>Bacteria</taxon>
        <taxon>Pseudomonadati</taxon>
        <taxon>Bacteroidota</taxon>
        <taxon>Cytophagia</taxon>
        <taxon>Cytophagales</taxon>
        <taxon>Flectobacillaceae</taxon>
        <taxon>Aquirufa</taxon>
    </lineage>
</organism>
<feature type="transmembrane region" description="Helical" evidence="1">
    <location>
        <begin position="79"/>
        <end position="95"/>
    </location>
</feature>
<keyword evidence="1" id="KW-0472">Membrane</keyword>
<dbReference type="RefSeq" id="WP_276343809.1">
    <property type="nucleotide sequence ID" value="NZ_JARJOW010000003.1"/>
</dbReference>
<dbReference type="EMBL" id="JARJOW010000003">
    <property type="protein sequence ID" value="MDF5690061.1"/>
    <property type="molecule type" value="Genomic_DNA"/>
</dbReference>
<reference evidence="2 3" key="1">
    <citation type="submission" date="2023-03" db="EMBL/GenBank/DDBJ databases">
        <title>Genome sequencing of Aquirufa.</title>
        <authorList>
            <person name="Pitt A."/>
            <person name="Hahn M.W."/>
        </authorList>
    </citation>
    <scope>NUCLEOTIDE SEQUENCE [LARGE SCALE GENOMIC DNA]</scope>
    <source>
        <strain evidence="2 3">WAEICH-18A</strain>
    </source>
</reference>
<keyword evidence="3" id="KW-1185">Reference proteome</keyword>
<feature type="transmembrane region" description="Helical" evidence="1">
    <location>
        <begin position="49"/>
        <end position="67"/>
    </location>
</feature>
<feature type="transmembrane region" description="Helical" evidence="1">
    <location>
        <begin position="12"/>
        <end position="29"/>
    </location>
</feature>